<feature type="compositionally biased region" description="Polar residues" evidence="4">
    <location>
        <begin position="556"/>
        <end position="570"/>
    </location>
</feature>
<feature type="compositionally biased region" description="Basic and acidic residues" evidence="4">
    <location>
        <begin position="572"/>
        <end position="590"/>
    </location>
</feature>
<sequence>MTVVVVVSKAYATQSTQSPEVMSKAAPNDEDNESVKTLKDKLSDALLNISVKDDLVKQHAKVAEEAVSGWEKAENEVLVLKQKLETANQKNSALEDRLGHLDGALKECVRQLRQAREEQEQKIQEVVSKKTREWESLKSVLEDQLIELQAQLQSVETEAAASIDYDLQAKLEAAEKQNLTLKLELHSKAKELEVRIIERDLSTKAAETASKQHLESIRKVAKLEAECCRLKAAARKVSQVGNQKSGFTSLVYVESLTGSQSDCGERLSTVELGTVKMGRLEPNECEPSQSGSWASSFVTEQKNRMAPSTEINLMDDFLEMERLAALPVTDIESSFTEVGSVSDQPNGGEIRFKADLDAMTQRMAELEQKLEKIKMEKVELEVALGVCQKHLETSQSQLLETNTRLQELQQQLVLAKETKKAAEEEARTTRTKREAAESQLKVVENEVNALLSKIGSLEKEVQKERALSADNIARCQKMEVELLSIKRETENEREAELQRKQSINVNLKIKQEKELALAADKFAECQKTIASLGQQLKSLASFEDFLLESESEEQPEITTGESSHTKNGIETQDFRSNDLNLPRKDSEFSHPMKNRKEKKSPLLLDSEKSQNGFGKFFPQK</sequence>
<feature type="coiled-coil region" evidence="3">
    <location>
        <begin position="349"/>
        <end position="506"/>
    </location>
</feature>
<dbReference type="Proteomes" id="UP001187192">
    <property type="component" value="Unassembled WGS sequence"/>
</dbReference>
<dbReference type="PANTHER" id="PTHR31580:SF49">
    <property type="entry name" value="FILAMENT-LIKE PLANT PROTEIN 3"/>
    <property type="match status" value="1"/>
</dbReference>
<comment type="similarity">
    <text evidence="1">Belongs to the FPP family.</text>
</comment>
<evidence type="ECO:0000256" key="2">
    <source>
        <dbReference type="ARBA" id="ARBA00023054"/>
    </source>
</evidence>
<evidence type="ECO:0000256" key="1">
    <source>
        <dbReference type="ARBA" id="ARBA00005921"/>
    </source>
</evidence>
<evidence type="ECO:0000256" key="4">
    <source>
        <dbReference type="SAM" id="MobiDB-lite"/>
    </source>
</evidence>
<dbReference type="InterPro" id="IPR008587">
    <property type="entry name" value="FPP_plant"/>
</dbReference>
<dbReference type="PANTHER" id="PTHR31580">
    <property type="entry name" value="FILAMENT-LIKE PLANT PROTEIN 4"/>
    <property type="match status" value="1"/>
</dbReference>
<feature type="coiled-coil region" evidence="3">
    <location>
        <begin position="70"/>
        <end position="191"/>
    </location>
</feature>
<reference evidence="5" key="1">
    <citation type="submission" date="2023-07" db="EMBL/GenBank/DDBJ databases">
        <title>draft genome sequence of fig (Ficus carica).</title>
        <authorList>
            <person name="Takahashi T."/>
            <person name="Nishimura K."/>
        </authorList>
    </citation>
    <scope>NUCLEOTIDE SEQUENCE</scope>
</reference>
<comment type="caution">
    <text evidence="5">The sequence shown here is derived from an EMBL/GenBank/DDBJ whole genome shotgun (WGS) entry which is preliminary data.</text>
</comment>
<evidence type="ECO:0000313" key="6">
    <source>
        <dbReference type="Proteomes" id="UP001187192"/>
    </source>
</evidence>
<evidence type="ECO:0000256" key="3">
    <source>
        <dbReference type="SAM" id="Coils"/>
    </source>
</evidence>
<dbReference type="Pfam" id="PF05911">
    <property type="entry name" value="FPP"/>
    <property type="match status" value="2"/>
</dbReference>
<accession>A0AA88DBW5</accession>
<dbReference type="SUPFAM" id="SSF57997">
    <property type="entry name" value="Tropomyosin"/>
    <property type="match status" value="1"/>
</dbReference>
<keyword evidence="2 3" id="KW-0175">Coiled coil</keyword>
<name>A0AA88DBW5_FICCA</name>
<organism evidence="5 6">
    <name type="scientific">Ficus carica</name>
    <name type="common">Common fig</name>
    <dbReference type="NCBI Taxonomy" id="3494"/>
    <lineage>
        <taxon>Eukaryota</taxon>
        <taxon>Viridiplantae</taxon>
        <taxon>Streptophyta</taxon>
        <taxon>Embryophyta</taxon>
        <taxon>Tracheophyta</taxon>
        <taxon>Spermatophyta</taxon>
        <taxon>Magnoliopsida</taxon>
        <taxon>eudicotyledons</taxon>
        <taxon>Gunneridae</taxon>
        <taxon>Pentapetalae</taxon>
        <taxon>rosids</taxon>
        <taxon>fabids</taxon>
        <taxon>Rosales</taxon>
        <taxon>Moraceae</taxon>
        <taxon>Ficeae</taxon>
        <taxon>Ficus</taxon>
    </lineage>
</organism>
<dbReference type="EMBL" id="BTGU01000004">
    <property type="protein sequence ID" value="GMN33174.1"/>
    <property type="molecule type" value="Genomic_DNA"/>
</dbReference>
<evidence type="ECO:0008006" key="7">
    <source>
        <dbReference type="Google" id="ProtNLM"/>
    </source>
</evidence>
<keyword evidence="6" id="KW-1185">Reference proteome</keyword>
<proteinExistence type="inferred from homology"/>
<feature type="region of interest" description="Disordered" evidence="4">
    <location>
        <begin position="550"/>
        <end position="620"/>
    </location>
</feature>
<protein>
    <recommendedName>
        <fullName evidence="7">Filament-like plant protein</fullName>
    </recommendedName>
</protein>
<evidence type="ECO:0000313" key="5">
    <source>
        <dbReference type="EMBL" id="GMN33174.1"/>
    </source>
</evidence>
<dbReference type="AlphaFoldDB" id="A0AA88DBW5"/>
<gene>
    <name evidence="5" type="ORF">TIFTF001_004012</name>
</gene>